<dbReference type="PANTHER" id="PTHR35841">
    <property type="entry name" value="PHOSPHONATES-BINDING PERIPLASMIC PROTEIN"/>
    <property type="match status" value="1"/>
</dbReference>
<feature type="signal peptide" evidence="1">
    <location>
        <begin position="1"/>
        <end position="17"/>
    </location>
</feature>
<dbReference type="RefSeq" id="WP_379722179.1">
    <property type="nucleotide sequence ID" value="NZ_JBHRYJ010000001.1"/>
</dbReference>
<organism evidence="2 3">
    <name type="scientific">Ferrovibrio xuzhouensis</name>
    <dbReference type="NCBI Taxonomy" id="1576914"/>
    <lineage>
        <taxon>Bacteria</taxon>
        <taxon>Pseudomonadati</taxon>
        <taxon>Pseudomonadota</taxon>
        <taxon>Alphaproteobacteria</taxon>
        <taxon>Rhodospirillales</taxon>
        <taxon>Rhodospirillaceae</taxon>
        <taxon>Ferrovibrio</taxon>
    </lineage>
</organism>
<dbReference type="PANTHER" id="PTHR35841:SF1">
    <property type="entry name" value="PHOSPHONATES-BINDING PERIPLASMIC PROTEIN"/>
    <property type="match status" value="1"/>
</dbReference>
<dbReference type="EMBL" id="JBHRYJ010000001">
    <property type="protein sequence ID" value="MFC3674756.1"/>
    <property type="molecule type" value="Genomic_DNA"/>
</dbReference>
<sequence length="270" mass="28930">MPLVANARMYAITPASAAAWTQLFAWAAEASGQPLDVIAHAFPAPLNDLWTRRDLGAAFICGYPYALGGKRQQILAAPVPSPARYAGRPVYMTDFVVRADGPFRSLEDSFGGRIGYTVDDSHSGCNAPRHHLLRYRSAERPQLYAASIGPLYTPRKVIEAVLAGEIDVGPVDGYNLDILRRHEPDLVARLRIVATTDPAPVPLLVAGPDCTPQVAAALRQALLQVGSAPETAGIRDALCLSHFTMMAPGDYDLTLAWDREAAAAGYALPG</sequence>
<dbReference type="Pfam" id="PF12974">
    <property type="entry name" value="Phosphonate-bd"/>
    <property type="match status" value="1"/>
</dbReference>
<dbReference type="SUPFAM" id="SSF53850">
    <property type="entry name" value="Periplasmic binding protein-like II"/>
    <property type="match status" value="1"/>
</dbReference>
<feature type="chain" id="PRO_5047145637" evidence="1">
    <location>
        <begin position="18"/>
        <end position="270"/>
    </location>
</feature>
<gene>
    <name evidence="2" type="ORF">ACFOOQ_04320</name>
</gene>
<evidence type="ECO:0000256" key="1">
    <source>
        <dbReference type="SAM" id="SignalP"/>
    </source>
</evidence>
<protein>
    <submittedName>
        <fullName evidence="2">Phosphate/phosphite/phosphonate ABC transporter substrate-binding protein</fullName>
    </submittedName>
</protein>
<proteinExistence type="predicted"/>
<reference evidence="3" key="1">
    <citation type="journal article" date="2019" name="Int. J. Syst. Evol. Microbiol.">
        <title>The Global Catalogue of Microorganisms (GCM) 10K type strain sequencing project: providing services to taxonomists for standard genome sequencing and annotation.</title>
        <authorList>
            <consortium name="The Broad Institute Genomics Platform"/>
            <consortium name="The Broad Institute Genome Sequencing Center for Infectious Disease"/>
            <person name="Wu L."/>
            <person name="Ma J."/>
        </authorList>
    </citation>
    <scope>NUCLEOTIDE SEQUENCE [LARGE SCALE GENOMIC DNA]</scope>
    <source>
        <strain evidence="3">KCTC 42182</strain>
    </source>
</reference>
<comment type="caution">
    <text evidence="2">The sequence shown here is derived from an EMBL/GenBank/DDBJ whole genome shotgun (WGS) entry which is preliminary data.</text>
</comment>
<keyword evidence="1" id="KW-0732">Signal</keyword>
<keyword evidence="3" id="KW-1185">Reference proteome</keyword>
<name>A0ABV7VBF4_9PROT</name>
<dbReference type="Gene3D" id="3.40.190.10">
    <property type="entry name" value="Periplasmic binding protein-like II"/>
    <property type="match status" value="2"/>
</dbReference>
<evidence type="ECO:0000313" key="2">
    <source>
        <dbReference type="EMBL" id="MFC3674756.1"/>
    </source>
</evidence>
<accession>A0ABV7VBF4</accession>
<evidence type="ECO:0000313" key="3">
    <source>
        <dbReference type="Proteomes" id="UP001595711"/>
    </source>
</evidence>
<dbReference type="Proteomes" id="UP001595711">
    <property type="component" value="Unassembled WGS sequence"/>
</dbReference>